<accession>A0A0E9X3Z9</accession>
<reference evidence="1" key="2">
    <citation type="journal article" date="2015" name="Fish Shellfish Immunol.">
        <title>Early steps in the European eel (Anguilla anguilla)-Vibrio vulnificus interaction in the gills: Role of the RtxA13 toxin.</title>
        <authorList>
            <person name="Callol A."/>
            <person name="Pajuelo D."/>
            <person name="Ebbesson L."/>
            <person name="Teles M."/>
            <person name="MacKenzie S."/>
            <person name="Amaro C."/>
        </authorList>
    </citation>
    <scope>NUCLEOTIDE SEQUENCE</scope>
</reference>
<dbReference type="AlphaFoldDB" id="A0A0E9X3Z9"/>
<name>A0A0E9X3Z9_ANGAN</name>
<sequence>MATKCPESEWKRPLRICDNTHFLSPWIRHVKRTIFSSHPPLPLEILFNFYICMKYTLCVPHLMCEISKIKR</sequence>
<protein>
    <submittedName>
        <fullName evidence="1">Uncharacterized protein</fullName>
    </submittedName>
</protein>
<evidence type="ECO:0000313" key="1">
    <source>
        <dbReference type="EMBL" id="JAH96615.1"/>
    </source>
</evidence>
<proteinExistence type="predicted"/>
<reference evidence="1" key="1">
    <citation type="submission" date="2014-11" db="EMBL/GenBank/DDBJ databases">
        <authorList>
            <person name="Amaro Gonzalez C."/>
        </authorList>
    </citation>
    <scope>NUCLEOTIDE SEQUENCE</scope>
</reference>
<dbReference type="EMBL" id="GBXM01011962">
    <property type="protein sequence ID" value="JAH96615.1"/>
    <property type="molecule type" value="Transcribed_RNA"/>
</dbReference>
<organism evidence="1">
    <name type="scientific">Anguilla anguilla</name>
    <name type="common">European freshwater eel</name>
    <name type="synonym">Muraena anguilla</name>
    <dbReference type="NCBI Taxonomy" id="7936"/>
    <lineage>
        <taxon>Eukaryota</taxon>
        <taxon>Metazoa</taxon>
        <taxon>Chordata</taxon>
        <taxon>Craniata</taxon>
        <taxon>Vertebrata</taxon>
        <taxon>Euteleostomi</taxon>
        <taxon>Actinopterygii</taxon>
        <taxon>Neopterygii</taxon>
        <taxon>Teleostei</taxon>
        <taxon>Anguilliformes</taxon>
        <taxon>Anguillidae</taxon>
        <taxon>Anguilla</taxon>
    </lineage>
</organism>